<keyword evidence="2" id="KW-0812">Transmembrane</keyword>
<keyword evidence="2" id="KW-1133">Transmembrane helix</keyword>
<dbReference type="PANTHER" id="PTHR28297:SF1">
    <property type="entry name" value="FUNGAL PROTEIN"/>
    <property type="match status" value="1"/>
</dbReference>
<evidence type="ECO:0000256" key="2">
    <source>
        <dbReference type="SAM" id="Phobius"/>
    </source>
</evidence>
<feature type="transmembrane region" description="Helical" evidence="2">
    <location>
        <begin position="155"/>
        <end position="177"/>
    </location>
</feature>
<evidence type="ECO:0000313" key="4">
    <source>
        <dbReference type="Proteomes" id="UP001287356"/>
    </source>
</evidence>
<protein>
    <submittedName>
        <fullName evidence="3">Uncharacterized protein</fullName>
    </submittedName>
</protein>
<dbReference type="PANTHER" id="PTHR28297">
    <property type="entry name" value="FUNGAL PROTEIN"/>
    <property type="match status" value="1"/>
</dbReference>
<accession>A0AAE0NN44</accession>
<comment type="caution">
    <text evidence="3">The sequence shown here is derived from an EMBL/GenBank/DDBJ whole genome shotgun (WGS) entry which is preliminary data.</text>
</comment>
<dbReference type="Proteomes" id="UP001287356">
    <property type="component" value="Unassembled WGS sequence"/>
</dbReference>
<reference evidence="3" key="1">
    <citation type="journal article" date="2023" name="Mol. Phylogenet. Evol.">
        <title>Genome-scale phylogeny and comparative genomics of the fungal order Sordariales.</title>
        <authorList>
            <person name="Hensen N."/>
            <person name="Bonometti L."/>
            <person name="Westerberg I."/>
            <person name="Brannstrom I.O."/>
            <person name="Guillou S."/>
            <person name="Cros-Aarteil S."/>
            <person name="Calhoun S."/>
            <person name="Haridas S."/>
            <person name="Kuo A."/>
            <person name="Mondo S."/>
            <person name="Pangilinan J."/>
            <person name="Riley R."/>
            <person name="LaButti K."/>
            <person name="Andreopoulos B."/>
            <person name="Lipzen A."/>
            <person name="Chen C."/>
            <person name="Yan M."/>
            <person name="Daum C."/>
            <person name="Ng V."/>
            <person name="Clum A."/>
            <person name="Steindorff A."/>
            <person name="Ohm R.A."/>
            <person name="Martin F."/>
            <person name="Silar P."/>
            <person name="Natvig D.O."/>
            <person name="Lalanne C."/>
            <person name="Gautier V."/>
            <person name="Ament-Velasquez S.L."/>
            <person name="Kruys A."/>
            <person name="Hutchinson M.I."/>
            <person name="Powell A.J."/>
            <person name="Barry K."/>
            <person name="Miller A.N."/>
            <person name="Grigoriev I.V."/>
            <person name="Debuchy R."/>
            <person name="Gladieux P."/>
            <person name="Hiltunen Thoren M."/>
            <person name="Johannesson H."/>
        </authorList>
    </citation>
    <scope>NUCLEOTIDE SEQUENCE</scope>
    <source>
        <strain evidence="3">CBS 958.72</strain>
    </source>
</reference>
<reference evidence="3" key="2">
    <citation type="submission" date="2023-06" db="EMBL/GenBank/DDBJ databases">
        <authorList>
            <consortium name="Lawrence Berkeley National Laboratory"/>
            <person name="Haridas S."/>
            <person name="Hensen N."/>
            <person name="Bonometti L."/>
            <person name="Westerberg I."/>
            <person name="Brannstrom I.O."/>
            <person name="Guillou S."/>
            <person name="Cros-Aarteil S."/>
            <person name="Calhoun S."/>
            <person name="Kuo A."/>
            <person name="Mondo S."/>
            <person name="Pangilinan J."/>
            <person name="Riley R."/>
            <person name="Labutti K."/>
            <person name="Andreopoulos B."/>
            <person name="Lipzen A."/>
            <person name="Chen C."/>
            <person name="Yanf M."/>
            <person name="Daum C."/>
            <person name="Ng V."/>
            <person name="Clum A."/>
            <person name="Steindorff A."/>
            <person name="Ohm R."/>
            <person name="Martin F."/>
            <person name="Silar P."/>
            <person name="Natvig D."/>
            <person name="Lalanne C."/>
            <person name="Gautier V."/>
            <person name="Ament-Velasquez S.L."/>
            <person name="Kruys A."/>
            <person name="Hutchinson M.I."/>
            <person name="Powell A.J."/>
            <person name="Barry K."/>
            <person name="Miller A.N."/>
            <person name="Grigoriev I.V."/>
            <person name="Debuchy R."/>
            <person name="Gladieux P."/>
            <person name="Thoren M.H."/>
            <person name="Johannesson H."/>
        </authorList>
    </citation>
    <scope>NUCLEOTIDE SEQUENCE</scope>
    <source>
        <strain evidence="3">CBS 958.72</strain>
    </source>
</reference>
<feature type="transmembrane region" description="Helical" evidence="2">
    <location>
        <begin position="109"/>
        <end position="135"/>
    </location>
</feature>
<dbReference type="EMBL" id="JAULSN010000001">
    <property type="protein sequence ID" value="KAK3384404.1"/>
    <property type="molecule type" value="Genomic_DNA"/>
</dbReference>
<proteinExistence type="predicted"/>
<gene>
    <name evidence="3" type="ORF">B0T24DRAFT_82958</name>
</gene>
<feature type="region of interest" description="Disordered" evidence="1">
    <location>
        <begin position="1"/>
        <end position="91"/>
    </location>
</feature>
<organism evidence="3 4">
    <name type="scientific">Lasiosphaeria ovina</name>
    <dbReference type="NCBI Taxonomy" id="92902"/>
    <lineage>
        <taxon>Eukaryota</taxon>
        <taxon>Fungi</taxon>
        <taxon>Dikarya</taxon>
        <taxon>Ascomycota</taxon>
        <taxon>Pezizomycotina</taxon>
        <taxon>Sordariomycetes</taxon>
        <taxon>Sordariomycetidae</taxon>
        <taxon>Sordariales</taxon>
        <taxon>Lasiosphaeriaceae</taxon>
        <taxon>Lasiosphaeria</taxon>
    </lineage>
</organism>
<feature type="transmembrane region" description="Helical" evidence="2">
    <location>
        <begin position="233"/>
        <end position="256"/>
    </location>
</feature>
<dbReference type="AlphaFoldDB" id="A0AAE0NN44"/>
<keyword evidence="4" id="KW-1185">Reference proteome</keyword>
<feature type="transmembrane region" description="Helical" evidence="2">
    <location>
        <begin position="276"/>
        <end position="296"/>
    </location>
</feature>
<sequence length="316" mass="34478">MKWSRNPFFKAPVAPATEPEQEPASLVASAATTAGAGPVSDGEEYPTPAATDDDQDRDLERGVSSAASSATVRPEAPPSTVAPHNDDHEEEPPLLLLQKPTDAMTRYQFFYIFIIDGIGAMVLSGGINFAIAYAMYTSQDTERHPIRLFQLPNTLAGDAAVTIIVQCIITWLIELVLVNRDLAKGAIAPVGFLQPPEWRPARWFLFLDRKAETARPGSAAHWLGFMASQVLRALLVAVPSFALLWPISVGVLTAFGTRSGGDWVYDKTWVPQVFKLILGGLLSLLTTPPFALFWLARAGWALRTNEVLVTPRQVVQ</sequence>
<name>A0AAE0NN44_9PEZI</name>
<dbReference type="InterPro" id="IPR018852">
    <property type="entry name" value="DUF2456"/>
</dbReference>
<dbReference type="Pfam" id="PF10445">
    <property type="entry name" value="DUF2456"/>
    <property type="match status" value="1"/>
</dbReference>
<keyword evidence="2" id="KW-0472">Membrane</keyword>
<evidence type="ECO:0000256" key="1">
    <source>
        <dbReference type="SAM" id="MobiDB-lite"/>
    </source>
</evidence>
<evidence type="ECO:0000313" key="3">
    <source>
        <dbReference type="EMBL" id="KAK3384404.1"/>
    </source>
</evidence>